<dbReference type="GO" id="GO:0005886">
    <property type="term" value="C:plasma membrane"/>
    <property type="evidence" value="ECO:0007669"/>
    <property type="project" value="UniProtKB-SubCell"/>
</dbReference>
<evidence type="ECO:0000256" key="3">
    <source>
        <dbReference type="ARBA" id="ARBA00022606"/>
    </source>
</evidence>
<gene>
    <name evidence="11" type="ORF">HCN44_009813</name>
</gene>
<keyword evidence="6 10" id="KW-1133">Transmembrane helix</keyword>
<dbReference type="PANTHER" id="PTHR21137">
    <property type="entry name" value="ODORANT RECEPTOR"/>
    <property type="match status" value="1"/>
</dbReference>
<evidence type="ECO:0000256" key="7">
    <source>
        <dbReference type="ARBA" id="ARBA00023136"/>
    </source>
</evidence>
<dbReference type="GO" id="GO:0005549">
    <property type="term" value="F:odorant binding"/>
    <property type="evidence" value="ECO:0007669"/>
    <property type="project" value="InterPro"/>
</dbReference>
<feature type="transmembrane region" description="Helical" evidence="10">
    <location>
        <begin position="142"/>
        <end position="162"/>
    </location>
</feature>
<comment type="caution">
    <text evidence="11">The sequence shown here is derived from an EMBL/GenBank/DDBJ whole genome shotgun (WGS) entry which is preliminary data.</text>
</comment>
<dbReference type="OrthoDB" id="6597368at2759"/>
<evidence type="ECO:0000256" key="1">
    <source>
        <dbReference type="ARBA" id="ARBA00004651"/>
    </source>
</evidence>
<dbReference type="Proteomes" id="UP000639338">
    <property type="component" value="Unassembled WGS sequence"/>
</dbReference>
<evidence type="ECO:0000313" key="11">
    <source>
        <dbReference type="EMBL" id="KAF7998415.1"/>
    </source>
</evidence>
<evidence type="ECO:0000256" key="9">
    <source>
        <dbReference type="ARBA" id="ARBA00023224"/>
    </source>
</evidence>
<reference evidence="11 12" key="1">
    <citation type="submission" date="2020-08" db="EMBL/GenBank/DDBJ databases">
        <title>Aphidius gifuensis genome sequencing and assembly.</title>
        <authorList>
            <person name="Du Z."/>
        </authorList>
    </citation>
    <scope>NUCLEOTIDE SEQUENCE [LARGE SCALE GENOMIC DNA]</scope>
    <source>
        <strain evidence="11">YNYX2018</strain>
        <tissue evidence="11">Adults</tissue>
    </source>
</reference>
<dbReference type="GO" id="GO:0004984">
    <property type="term" value="F:olfactory receptor activity"/>
    <property type="evidence" value="ECO:0007669"/>
    <property type="project" value="InterPro"/>
</dbReference>
<keyword evidence="8" id="KW-0675">Receptor</keyword>
<evidence type="ECO:0008006" key="13">
    <source>
        <dbReference type="Google" id="ProtNLM"/>
    </source>
</evidence>
<dbReference type="PANTHER" id="PTHR21137:SF35">
    <property type="entry name" value="ODORANT RECEPTOR 19A-RELATED"/>
    <property type="match status" value="1"/>
</dbReference>
<evidence type="ECO:0000256" key="10">
    <source>
        <dbReference type="SAM" id="Phobius"/>
    </source>
</evidence>
<keyword evidence="3" id="KW-0716">Sensory transduction</keyword>
<feature type="transmembrane region" description="Helical" evidence="10">
    <location>
        <begin position="35"/>
        <end position="59"/>
    </location>
</feature>
<feature type="transmembrane region" description="Helical" evidence="10">
    <location>
        <begin position="174"/>
        <end position="194"/>
    </location>
</feature>
<dbReference type="EMBL" id="JACMRX010000001">
    <property type="protein sequence ID" value="KAF7998415.1"/>
    <property type="molecule type" value="Genomic_DNA"/>
</dbReference>
<keyword evidence="7 10" id="KW-0472">Membrane</keyword>
<sequence>MISYLSVSILWCRIMGLLWYSDDNVYNWKRKLYKFYTGLIIFMEITMSLTEFIALFGSFNNAEEFANASFLLVTHICGCLKMINIIVKQNVISKLLSTLLDNNLQPRDDNETKILSIDGGRIRQVVSQIFVYIFAKTTNETFTYSILIQYFVSSIAICSSVFQLTYIDILSKEFVSLIAYIICMTIQIYIYCICGENISSESDTLTVSLYNSEWTSLSKNGKKSLIMMMIRSFKPIQYTCGYIITLSLGAFTSVHEFFL</sequence>
<dbReference type="InterPro" id="IPR004117">
    <property type="entry name" value="7tm6_olfct_rcpt"/>
</dbReference>
<keyword evidence="2" id="KW-1003">Cell membrane</keyword>
<proteinExistence type="predicted"/>
<evidence type="ECO:0000256" key="4">
    <source>
        <dbReference type="ARBA" id="ARBA00022692"/>
    </source>
</evidence>
<feature type="transmembrane region" description="Helical" evidence="10">
    <location>
        <begin position="65"/>
        <end position="87"/>
    </location>
</feature>
<protein>
    <recommendedName>
        <fullName evidence="13">Odorant receptor</fullName>
    </recommendedName>
</protein>
<organism evidence="11 12">
    <name type="scientific">Aphidius gifuensis</name>
    <name type="common">Parasitoid wasp</name>
    <dbReference type="NCBI Taxonomy" id="684658"/>
    <lineage>
        <taxon>Eukaryota</taxon>
        <taxon>Metazoa</taxon>
        <taxon>Ecdysozoa</taxon>
        <taxon>Arthropoda</taxon>
        <taxon>Hexapoda</taxon>
        <taxon>Insecta</taxon>
        <taxon>Pterygota</taxon>
        <taxon>Neoptera</taxon>
        <taxon>Endopterygota</taxon>
        <taxon>Hymenoptera</taxon>
        <taxon>Apocrita</taxon>
        <taxon>Ichneumonoidea</taxon>
        <taxon>Braconidae</taxon>
        <taxon>Aphidiinae</taxon>
        <taxon>Aphidius</taxon>
    </lineage>
</organism>
<evidence type="ECO:0000256" key="8">
    <source>
        <dbReference type="ARBA" id="ARBA00023170"/>
    </source>
</evidence>
<keyword evidence="12" id="KW-1185">Reference proteome</keyword>
<dbReference type="Pfam" id="PF02949">
    <property type="entry name" value="7tm_6"/>
    <property type="match status" value="1"/>
</dbReference>
<evidence type="ECO:0000256" key="2">
    <source>
        <dbReference type="ARBA" id="ARBA00022475"/>
    </source>
</evidence>
<comment type="subcellular location">
    <subcellularLocation>
        <location evidence="1">Cell membrane</location>
        <topology evidence="1">Multi-pass membrane protein</topology>
    </subcellularLocation>
</comment>
<evidence type="ECO:0000256" key="5">
    <source>
        <dbReference type="ARBA" id="ARBA00022725"/>
    </source>
</evidence>
<evidence type="ECO:0000313" key="12">
    <source>
        <dbReference type="Proteomes" id="UP000639338"/>
    </source>
</evidence>
<dbReference type="GO" id="GO:0007165">
    <property type="term" value="P:signal transduction"/>
    <property type="evidence" value="ECO:0007669"/>
    <property type="project" value="UniProtKB-KW"/>
</dbReference>
<dbReference type="AlphaFoldDB" id="A0A834Y2Y9"/>
<keyword evidence="4 10" id="KW-0812">Transmembrane</keyword>
<keyword evidence="5" id="KW-0552">Olfaction</keyword>
<evidence type="ECO:0000256" key="6">
    <source>
        <dbReference type="ARBA" id="ARBA00022989"/>
    </source>
</evidence>
<keyword evidence="9" id="KW-0807">Transducer</keyword>
<feature type="transmembrane region" description="Helical" evidence="10">
    <location>
        <begin position="236"/>
        <end position="258"/>
    </location>
</feature>
<accession>A0A834Y2Y9</accession>
<name>A0A834Y2Y9_APHGI</name>